<dbReference type="Pfam" id="PF07654">
    <property type="entry name" value="C1-set"/>
    <property type="match status" value="1"/>
</dbReference>
<dbReference type="InterPro" id="IPR036179">
    <property type="entry name" value="Ig-like_dom_sf"/>
</dbReference>
<dbReference type="InterPro" id="IPR003006">
    <property type="entry name" value="Ig/MHC_CS"/>
</dbReference>
<accession>L8Y6T3</accession>
<dbReference type="SUPFAM" id="SSF48726">
    <property type="entry name" value="Immunoglobulin"/>
    <property type="match status" value="1"/>
</dbReference>
<dbReference type="PANTHER" id="PTHR23411">
    <property type="entry name" value="TAPASIN"/>
    <property type="match status" value="1"/>
</dbReference>
<dbReference type="InterPro" id="IPR050380">
    <property type="entry name" value="Immune_Resp_Modulators"/>
</dbReference>
<organism evidence="4 5">
    <name type="scientific">Tupaia chinensis</name>
    <name type="common">Chinese tree shrew</name>
    <name type="synonym">Tupaia belangeri chinensis</name>
    <dbReference type="NCBI Taxonomy" id="246437"/>
    <lineage>
        <taxon>Eukaryota</taxon>
        <taxon>Metazoa</taxon>
        <taxon>Chordata</taxon>
        <taxon>Craniata</taxon>
        <taxon>Vertebrata</taxon>
        <taxon>Euteleostomi</taxon>
        <taxon>Mammalia</taxon>
        <taxon>Eutheria</taxon>
        <taxon>Euarchontoglires</taxon>
        <taxon>Scandentia</taxon>
        <taxon>Tupaiidae</taxon>
        <taxon>Tupaia</taxon>
    </lineage>
</organism>
<keyword evidence="5" id="KW-1185">Reference proteome</keyword>
<dbReference type="Gene3D" id="2.60.40.10">
    <property type="entry name" value="Immunoglobulins"/>
    <property type="match status" value="1"/>
</dbReference>
<dbReference type="InterPro" id="IPR007110">
    <property type="entry name" value="Ig-like_dom"/>
</dbReference>
<dbReference type="PROSITE" id="PS50835">
    <property type="entry name" value="IG_LIKE"/>
    <property type="match status" value="1"/>
</dbReference>
<reference evidence="5" key="2">
    <citation type="journal article" date="2013" name="Nat. Commun.">
        <title>Genome of the Chinese tree shrew.</title>
        <authorList>
            <person name="Fan Y."/>
            <person name="Huang Z.Y."/>
            <person name="Cao C.C."/>
            <person name="Chen C.S."/>
            <person name="Chen Y.X."/>
            <person name="Fan D.D."/>
            <person name="He J."/>
            <person name="Hou H.L."/>
            <person name="Hu L."/>
            <person name="Hu X.T."/>
            <person name="Jiang X.T."/>
            <person name="Lai R."/>
            <person name="Lang Y.S."/>
            <person name="Liang B."/>
            <person name="Liao S.G."/>
            <person name="Mu D."/>
            <person name="Ma Y.Y."/>
            <person name="Niu Y.Y."/>
            <person name="Sun X.Q."/>
            <person name="Xia J.Q."/>
            <person name="Xiao J."/>
            <person name="Xiong Z.Q."/>
            <person name="Xu L."/>
            <person name="Yang L."/>
            <person name="Zhang Y."/>
            <person name="Zhao W."/>
            <person name="Zhao X.D."/>
            <person name="Zheng Y.T."/>
            <person name="Zhou J.M."/>
            <person name="Zhu Y.B."/>
            <person name="Zhang G.J."/>
            <person name="Wang J."/>
            <person name="Yao Y.G."/>
        </authorList>
    </citation>
    <scope>NUCLEOTIDE SEQUENCE [LARGE SCALE GENOMIC DNA]</scope>
</reference>
<name>L8Y6T3_TUPCH</name>
<protein>
    <submittedName>
        <fullName evidence="4">Ig kappa chain C region, A allele</fullName>
    </submittedName>
</protein>
<proteinExistence type="predicted"/>
<feature type="domain" description="Ig-like" evidence="3">
    <location>
        <begin position="25"/>
        <end position="122"/>
    </location>
</feature>
<dbReference type="SMART" id="SM00407">
    <property type="entry name" value="IGc1"/>
    <property type="match status" value="1"/>
</dbReference>
<dbReference type="InParanoid" id="L8Y6T3"/>
<evidence type="ECO:0000256" key="2">
    <source>
        <dbReference type="ARBA" id="ARBA00023319"/>
    </source>
</evidence>
<dbReference type="AlphaFoldDB" id="L8Y6T3"/>
<gene>
    <name evidence="4" type="ORF">TREES_T100021224</name>
</gene>
<dbReference type="InterPro" id="IPR013783">
    <property type="entry name" value="Ig-like_fold"/>
</dbReference>
<dbReference type="CDD" id="cd07699">
    <property type="entry name" value="IgC1_L"/>
    <property type="match status" value="1"/>
</dbReference>
<dbReference type="FunFam" id="2.60.40.10:FF:000283">
    <property type="entry name" value="Immunoglobulin kappa constant"/>
    <property type="match status" value="1"/>
</dbReference>
<reference evidence="5" key="1">
    <citation type="submission" date="2012-07" db="EMBL/GenBank/DDBJ databases">
        <title>Genome of the Chinese tree shrew, a rising model animal genetically related to primates.</title>
        <authorList>
            <person name="Zhang G."/>
            <person name="Fan Y."/>
            <person name="Yao Y."/>
            <person name="Huang Z."/>
        </authorList>
    </citation>
    <scope>NUCLEOTIDE SEQUENCE [LARGE SCALE GENOMIC DNA]</scope>
</reference>
<evidence type="ECO:0000313" key="4">
    <source>
        <dbReference type="EMBL" id="ELV10784.1"/>
    </source>
</evidence>
<dbReference type="FunCoup" id="L8Y6T3">
    <property type="interactions" value="391"/>
</dbReference>
<sequence length="126" mass="14265">MLEPSLWFTFGQGTKREIKCNDARPTAAIFQTFLEEKLTGSATVVCFINNFYPRDIDVTWKVDGVTQTNGIQNSVTEQSSEDSTYSLSSTLTMTSTAFDRHDNFVCEVRHKSLSSPLIKSFNRKDH</sequence>
<keyword evidence="2" id="KW-0393">Immunoglobulin domain</keyword>
<dbReference type="PROSITE" id="PS00290">
    <property type="entry name" value="IG_MHC"/>
    <property type="match status" value="1"/>
</dbReference>
<evidence type="ECO:0000313" key="5">
    <source>
        <dbReference type="Proteomes" id="UP000011518"/>
    </source>
</evidence>
<dbReference type="InterPro" id="IPR003597">
    <property type="entry name" value="Ig_C1-set"/>
</dbReference>
<evidence type="ECO:0000259" key="3">
    <source>
        <dbReference type="PROSITE" id="PS50835"/>
    </source>
</evidence>
<keyword evidence="1" id="KW-1015">Disulfide bond</keyword>
<dbReference type="EMBL" id="KB366546">
    <property type="protein sequence ID" value="ELV10784.1"/>
    <property type="molecule type" value="Genomic_DNA"/>
</dbReference>
<dbReference type="Proteomes" id="UP000011518">
    <property type="component" value="Unassembled WGS sequence"/>
</dbReference>
<evidence type="ECO:0000256" key="1">
    <source>
        <dbReference type="ARBA" id="ARBA00023157"/>
    </source>
</evidence>